<evidence type="ECO:0000313" key="8">
    <source>
        <dbReference type="EMBL" id="PWY82053.1"/>
    </source>
</evidence>
<feature type="transmembrane region" description="Helical" evidence="6">
    <location>
        <begin position="439"/>
        <end position="461"/>
    </location>
</feature>
<dbReference type="InterPro" id="IPR020846">
    <property type="entry name" value="MFS_dom"/>
</dbReference>
<evidence type="ECO:0000313" key="9">
    <source>
        <dbReference type="Proteomes" id="UP000247233"/>
    </source>
</evidence>
<evidence type="ECO:0000256" key="2">
    <source>
        <dbReference type="ARBA" id="ARBA00022692"/>
    </source>
</evidence>
<dbReference type="GO" id="GO:0022857">
    <property type="term" value="F:transmembrane transporter activity"/>
    <property type="evidence" value="ECO:0007669"/>
    <property type="project" value="InterPro"/>
</dbReference>
<feature type="transmembrane region" description="Helical" evidence="6">
    <location>
        <begin position="50"/>
        <end position="74"/>
    </location>
</feature>
<feature type="region of interest" description="Disordered" evidence="5">
    <location>
        <begin position="1"/>
        <end position="29"/>
    </location>
</feature>
<dbReference type="OrthoDB" id="10021397at2759"/>
<feature type="transmembrane region" description="Helical" evidence="6">
    <location>
        <begin position="351"/>
        <end position="374"/>
    </location>
</feature>
<dbReference type="EMBL" id="MSFL01000012">
    <property type="protein sequence ID" value="PWY82053.1"/>
    <property type="molecule type" value="Genomic_DNA"/>
</dbReference>
<evidence type="ECO:0000256" key="6">
    <source>
        <dbReference type="SAM" id="Phobius"/>
    </source>
</evidence>
<dbReference type="Gene3D" id="1.20.1250.20">
    <property type="entry name" value="MFS general substrate transporter like domains"/>
    <property type="match status" value="1"/>
</dbReference>
<dbReference type="Proteomes" id="UP000247233">
    <property type="component" value="Unassembled WGS sequence"/>
</dbReference>
<dbReference type="CDD" id="cd17502">
    <property type="entry name" value="MFS_Azr1_MDR_like"/>
    <property type="match status" value="1"/>
</dbReference>
<feature type="transmembrane region" description="Helical" evidence="6">
    <location>
        <begin position="86"/>
        <end position="104"/>
    </location>
</feature>
<dbReference type="InterPro" id="IPR036259">
    <property type="entry name" value="MFS_trans_sf"/>
</dbReference>
<evidence type="ECO:0000259" key="7">
    <source>
        <dbReference type="PROSITE" id="PS50850"/>
    </source>
</evidence>
<reference evidence="8 9" key="1">
    <citation type="submission" date="2016-12" db="EMBL/GenBank/DDBJ databases">
        <title>The genomes of Aspergillus section Nigri reveals drivers in fungal speciation.</title>
        <authorList>
            <consortium name="DOE Joint Genome Institute"/>
            <person name="Vesth T.C."/>
            <person name="Nybo J."/>
            <person name="Theobald S."/>
            <person name="Brandl J."/>
            <person name="Frisvad J.C."/>
            <person name="Nielsen K.F."/>
            <person name="Lyhne E.K."/>
            <person name="Kogle M.E."/>
            <person name="Kuo A."/>
            <person name="Riley R."/>
            <person name="Clum A."/>
            <person name="Nolan M."/>
            <person name="Lipzen A."/>
            <person name="Salamov A."/>
            <person name="Henrissat B."/>
            <person name="Wiebenga A."/>
            <person name="De Vries R.P."/>
            <person name="Grigoriev I.V."/>
            <person name="Mortensen U.H."/>
            <person name="Andersen M.R."/>
            <person name="Baker S.E."/>
        </authorList>
    </citation>
    <scope>NUCLEOTIDE SEQUENCE [LARGE SCALE GENOMIC DNA]</scope>
    <source>
        <strain evidence="8 9">CBS 117.55</strain>
    </source>
</reference>
<dbReference type="GeneID" id="37069340"/>
<feature type="transmembrane region" description="Helical" evidence="6">
    <location>
        <begin position="318"/>
        <end position="339"/>
    </location>
</feature>
<dbReference type="GO" id="GO:0005886">
    <property type="term" value="C:plasma membrane"/>
    <property type="evidence" value="ECO:0007669"/>
    <property type="project" value="TreeGrafter"/>
</dbReference>
<keyword evidence="2 6" id="KW-0812">Transmembrane</keyword>
<organism evidence="8 9">
    <name type="scientific">Aspergillus heteromorphus CBS 117.55</name>
    <dbReference type="NCBI Taxonomy" id="1448321"/>
    <lineage>
        <taxon>Eukaryota</taxon>
        <taxon>Fungi</taxon>
        <taxon>Dikarya</taxon>
        <taxon>Ascomycota</taxon>
        <taxon>Pezizomycotina</taxon>
        <taxon>Eurotiomycetes</taxon>
        <taxon>Eurotiomycetidae</taxon>
        <taxon>Eurotiales</taxon>
        <taxon>Aspergillaceae</taxon>
        <taxon>Aspergillus</taxon>
        <taxon>Aspergillus subgen. Circumdati</taxon>
    </lineage>
</organism>
<dbReference type="RefSeq" id="XP_025399318.1">
    <property type="nucleotide sequence ID" value="XM_025547103.1"/>
</dbReference>
<name>A0A317W6Q6_9EURO</name>
<dbReference type="SUPFAM" id="SSF103473">
    <property type="entry name" value="MFS general substrate transporter"/>
    <property type="match status" value="1"/>
</dbReference>
<proteinExistence type="predicted"/>
<sequence>MAEKPEVTLNLTPAASGTDGPEEASNVADATVSATQNPQGDYLTGWRLSALLLCLGVSTFLTGLNESLVATAIPKISAHFHSVDNIGWYSTAYFLSSSCTILLFGRLYNQYPAKPILTGSIALFEVGCLVSGTATSSAAFIVGRLLSGFGCAGMNTGCLTILAHAVPLERRPIFSAIIDGGYSVASSCGPLLGGAITSRLSWRWCFLINTPPGALCILAILTVYRDRYIPTGRSDRLVDQIARLDLVATSLFAASVACLSLPLQWGGSTFPWSSPKVIALFVLFGVSLATLIGHQLWRGEAAMIPRRVSRQREMVGAAVYAFFVGGTANVLEYYIPLWFQEVWTVSALRSGIYTIPMVAGFVVFSLVAGFGVSYTGYYLPFMYLGSCALIAGSALLTTIHPASHLASLIGFEILIGVGGGSGIQQAYLVAQAILTTQDVAIGLAVIVMAQTLGGTVLLSIATSVVQGGLVTATSRGNSLSISGAIIPAFYLAIATSVGSLVSLALLRMRSITGDASTSK</sequence>
<keyword evidence="9" id="KW-1185">Reference proteome</keyword>
<dbReference type="PROSITE" id="PS50850">
    <property type="entry name" value="MFS"/>
    <property type="match status" value="1"/>
</dbReference>
<dbReference type="InterPro" id="IPR011701">
    <property type="entry name" value="MFS"/>
</dbReference>
<protein>
    <submittedName>
        <fullName evidence="8">MFS general substrate transporter</fullName>
    </submittedName>
</protein>
<gene>
    <name evidence="8" type="ORF">BO70DRAFT_405136</name>
</gene>
<feature type="domain" description="Major facilitator superfamily (MFS) profile" evidence="7">
    <location>
        <begin position="51"/>
        <end position="511"/>
    </location>
</feature>
<evidence type="ECO:0000256" key="3">
    <source>
        <dbReference type="ARBA" id="ARBA00022989"/>
    </source>
</evidence>
<keyword evidence="4 6" id="KW-0472">Membrane</keyword>
<feature type="transmembrane region" description="Helical" evidence="6">
    <location>
        <begin position="481"/>
        <end position="506"/>
    </location>
</feature>
<dbReference type="PANTHER" id="PTHR23501">
    <property type="entry name" value="MAJOR FACILITATOR SUPERFAMILY"/>
    <property type="match status" value="1"/>
</dbReference>
<evidence type="ECO:0000256" key="4">
    <source>
        <dbReference type="ARBA" id="ARBA00023136"/>
    </source>
</evidence>
<keyword evidence="3 6" id="KW-1133">Transmembrane helix</keyword>
<feature type="transmembrane region" description="Helical" evidence="6">
    <location>
        <begin position="116"/>
        <end position="140"/>
    </location>
</feature>
<accession>A0A317W6Q6</accession>
<dbReference type="AlphaFoldDB" id="A0A317W6Q6"/>
<dbReference type="PANTHER" id="PTHR23501:SF199">
    <property type="entry name" value="MFS EFFLUX TRANSPORTER INPD-RELATED"/>
    <property type="match status" value="1"/>
</dbReference>
<feature type="transmembrane region" description="Helical" evidence="6">
    <location>
        <begin position="381"/>
        <end position="399"/>
    </location>
</feature>
<comment type="caution">
    <text evidence="8">The sequence shown here is derived from an EMBL/GenBank/DDBJ whole genome shotgun (WGS) entry which is preliminary data.</text>
</comment>
<feature type="transmembrane region" description="Helical" evidence="6">
    <location>
        <begin position="244"/>
        <end position="265"/>
    </location>
</feature>
<dbReference type="VEuPathDB" id="FungiDB:BO70DRAFT_405136"/>
<feature type="transmembrane region" description="Helical" evidence="6">
    <location>
        <begin position="277"/>
        <end position="297"/>
    </location>
</feature>
<dbReference type="Pfam" id="PF07690">
    <property type="entry name" value="MFS_1"/>
    <property type="match status" value="1"/>
</dbReference>
<evidence type="ECO:0000256" key="5">
    <source>
        <dbReference type="SAM" id="MobiDB-lite"/>
    </source>
</evidence>
<feature type="transmembrane region" description="Helical" evidence="6">
    <location>
        <begin position="405"/>
        <end position="427"/>
    </location>
</feature>
<comment type="subcellular location">
    <subcellularLocation>
        <location evidence="1">Membrane</location>
        <topology evidence="1">Multi-pass membrane protein</topology>
    </subcellularLocation>
</comment>
<feature type="transmembrane region" description="Helical" evidence="6">
    <location>
        <begin position="201"/>
        <end position="224"/>
    </location>
</feature>
<evidence type="ECO:0000256" key="1">
    <source>
        <dbReference type="ARBA" id="ARBA00004141"/>
    </source>
</evidence>